<organism evidence="2 3">
    <name type="scientific">Marseilla massiliensis</name>
    <dbReference type="NCBI Taxonomy" id="1841864"/>
    <lineage>
        <taxon>Bacteria</taxon>
        <taxon>Pseudomonadati</taxon>
        <taxon>Bacteroidota</taxon>
        <taxon>Bacteroidia</taxon>
        <taxon>Bacteroidales</taxon>
        <taxon>Prevotellaceae</taxon>
        <taxon>Marseilla</taxon>
    </lineage>
</organism>
<accession>A0A938WPT4</accession>
<evidence type="ECO:0000313" key="2">
    <source>
        <dbReference type="EMBL" id="MBM6662758.1"/>
    </source>
</evidence>
<dbReference type="AlphaFoldDB" id="A0A938WPT4"/>
<dbReference type="RefSeq" id="WP_205111487.1">
    <property type="nucleotide sequence ID" value="NZ_JACJJL010000028.1"/>
</dbReference>
<feature type="transmembrane region" description="Helical" evidence="1">
    <location>
        <begin position="45"/>
        <end position="66"/>
    </location>
</feature>
<name>A0A938WPT4_9BACT</name>
<evidence type="ECO:0008006" key="4">
    <source>
        <dbReference type="Google" id="ProtNLM"/>
    </source>
</evidence>
<feature type="transmembrane region" description="Helical" evidence="1">
    <location>
        <begin position="114"/>
        <end position="136"/>
    </location>
</feature>
<protein>
    <recommendedName>
        <fullName evidence="4">Transmembrane protein</fullName>
    </recommendedName>
</protein>
<keyword evidence="1" id="KW-0812">Transmembrane</keyword>
<keyword evidence="1" id="KW-1133">Transmembrane helix</keyword>
<sequence>MMKKTRNILMAEFWTGIVVSLALVAAYESDALAVGACASASGAEFAAMTAMELLTLVAIPLSLRMFRFAPVRRALAVGADRALARWGTVRILLLALPMVANTLLYYLFMSTTFGYMAIILFLCMPFVFPALGKCYYEVSMAEKDI</sequence>
<dbReference type="Proteomes" id="UP000764045">
    <property type="component" value="Unassembled WGS sequence"/>
</dbReference>
<evidence type="ECO:0000313" key="3">
    <source>
        <dbReference type="Proteomes" id="UP000764045"/>
    </source>
</evidence>
<feature type="transmembrane region" description="Helical" evidence="1">
    <location>
        <begin position="87"/>
        <end position="108"/>
    </location>
</feature>
<keyword evidence="3" id="KW-1185">Reference proteome</keyword>
<proteinExistence type="predicted"/>
<evidence type="ECO:0000256" key="1">
    <source>
        <dbReference type="SAM" id="Phobius"/>
    </source>
</evidence>
<gene>
    <name evidence="2" type="ORF">H6B30_13560</name>
</gene>
<comment type="caution">
    <text evidence="2">The sequence shown here is derived from an EMBL/GenBank/DDBJ whole genome shotgun (WGS) entry which is preliminary data.</text>
</comment>
<reference evidence="2 3" key="1">
    <citation type="journal article" date="2021" name="Sci. Rep.">
        <title>The distribution of antibiotic resistance genes in chicken gut microbiota commensals.</title>
        <authorList>
            <person name="Juricova H."/>
            <person name="Matiasovicova J."/>
            <person name="Kubasova T."/>
            <person name="Cejkova D."/>
            <person name="Rychlik I."/>
        </authorList>
    </citation>
    <scope>NUCLEOTIDE SEQUENCE [LARGE SCALE GENOMIC DNA]</scope>
    <source>
        <strain evidence="2 3">An819</strain>
    </source>
</reference>
<keyword evidence="1" id="KW-0472">Membrane</keyword>
<dbReference type="EMBL" id="JACJJL010000028">
    <property type="protein sequence ID" value="MBM6662758.1"/>
    <property type="molecule type" value="Genomic_DNA"/>
</dbReference>